<accession>A0ABW7VR61</accession>
<name>A0ABW7VR61_STROI</name>
<dbReference type="RefSeq" id="WP_398781432.1">
    <property type="nucleotide sequence ID" value="NZ_JBIRWM010000030.1"/>
</dbReference>
<sequence length="172" mass="18521">MGMKKSLSSHTRKRMRMGSRSALVAVGVAVTLAVLPGCNDSHSSQPAQSAQPTHKLVKHTFYGYDPEDPDLHMREVLTWTSQDDNGPIDGTYAIQEQANGKGPWTPMGETKSFQGTQRGNEIDVPGGQLGDAIPVHGTLQQNGHRLHLDGDLGIETYDLYDSPSVAAAAGRQ</sequence>
<protein>
    <recommendedName>
        <fullName evidence="3">Lipoprotein</fullName>
    </recommendedName>
</protein>
<organism evidence="1 2">
    <name type="scientific">Streptomyces olivaceoviridis</name>
    <name type="common">Streptomyces corchorusii</name>
    <dbReference type="NCBI Taxonomy" id="1921"/>
    <lineage>
        <taxon>Bacteria</taxon>
        <taxon>Bacillati</taxon>
        <taxon>Actinomycetota</taxon>
        <taxon>Actinomycetes</taxon>
        <taxon>Kitasatosporales</taxon>
        <taxon>Streptomycetaceae</taxon>
        <taxon>Streptomyces</taxon>
    </lineage>
</organism>
<evidence type="ECO:0000313" key="2">
    <source>
        <dbReference type="Proteomes" id="UP001611397"/>
    </source>
</evidence>
<dbReference type="EMBL" id="JBIRWM010000030">
    <property type="protein sequence ID" value="MFI2161987.1"/>
    <property type="molecule type" value="Genomic_DNA"/>
</dbReference>
<proteinExistence type="predicted"/>
<gene>
    <name evidence="1" type="ORF">ACH49L_41185</name>
</gene>
<evidence type="ECO:0008006" key="3">
    <source>
        <dbReference type="Google" id="ProtNLM"/>
    </source>
</evidence>
<reference evidence="1 2" key="1">
    <citation type="submission" date="2024-10" db="EMBL/GenBank/DDBJ databases">
        <title>The Natural Products Discovery Center: Release of the First 8490 Sequenced Strains for Exploring Actinobacteria Biosynthetic Diversity.</title>
        <authorList>
            <person name="Kalkreuter E."/>
            <person name="Kautsar S.A."/>
            <person name="Yang D."/>
            <person name="Bader C.D."/>
            <person name="Teijaro C.N."/>
            <person name="Fluegel L."/>
            <person name="Davis C.M."/>
            <person name="Simpson J.R."/>
            <person name="Lauterbach L."/>
            <person name="Steele A.D."/>
            <person name="Gui C."/>
            <person name="Meng S."/>
            <person name="Li G."/>
            <person name="Viehrig K."/>
            <person name="Ye F."/>
            <person name="Su P."/>
            <person name="Kiefer A.F."/>
            <person name="Nichols A."/>
            <person name="Cepeda A.J."/>
            <person name="Yan W."/>
            <person name="Fan B."/>
            <person name="Jiang Y."/>
            <person name="Adhikari A."/>
            <person name="Zheng C.-J."/>
            <person name="Schuster L."/>
            <person name="Cowan T.M."/>
            <person name="Smanski M.J."/>
            <person name="Chevrette M.G."/>
            <person name="De Carvalho L.P.S."/>
            <person name="Shen B."/>
        </authorList>
    </citation>
    <scope>NUCLEOTIDE SEQUENCE [LARGE SCALE GENOMIC DNA]</scope>
    <source>
        <strain evidence="1 2">NPDC020295</strain>
    </source>
</reference>
<evidence type="ECO:0000313" key="1">
    <source>
        <dbReference type="EMBL" id="MFI2161987.1"/>
    </source>
</evidence>
<dbReference type="Proteomes" id="UP001611397">
    <property type="component" value="Unassembled WGS sequence"/>
</dbReference>
<comment type="caution">
    <text evidence="1">The sequence shown here is derived from an EMBL/GenBank/DDBJ whole genome shotgun (WGS) entry which is preliminary data.</text>
</comment>
<keyword evidence="2" id="KW-1185">Reference proteome</keyword>